<organism evidence="1 2">
    <name type="scientific">Mycena rosella</name>
    <name type="common">Pink bonnet</name>
    <name type="synonym">Agaricus rosellus</name>
    <dbReference type="NCBI Taxonomy" id="1033263"/>
    <lineage>
        <taxon>Eukaryota</taxon>
        <taxon>Fungi</taxon>
        <taxon>Dikarya</taxon>
        <taxon>Basidiomycota</taxon>
        <taxon>Agaricomycotina</taxon>
        <taxon>Agaricomycetes</taxon>
        <taxon>Agaricomycetidae</taxon>
        <taxon>Agaricales</taxon>
        <taxon>Marasmiineae</taxon>
        <taxon>Mycenaceae</taxon>
        <taxon>Mycena</taxon>
    </lineage>
</organism>
<protein>
    <submittedName>
        <fullName evidence="1">Uncharacterized protein</fullName>
    </submittedName>
</protein>
<proteinExistence type="predicted"/>
<evidence type="ECO:0000313" key="2">
    <source>
        <dbReference type="Proteomes" id="UP001221757"/>
    </source>
</evidence>
<reference evidence="1" key="1">
    <citation type="submission" date="2023-03" db="EMBL/GenBank/DDBJ databases">
        <title>Massive genome expansion in bonnet fungi (Mycena s.s.) driven by repeated elements and novel gene families across ecological guilds.</title>
        <authorList>
            <consortium name="Lawrence Berkeley National Laboratory"/>
            <person name="Harder C.B."/>
            <person name="Miyauchi S."/>
            <person name="Viragh M."/>
            <person name="Kuo A."/>
            <person name="Thoen E."/>
            <person name="Andreopoulos B."/>
            <person name="Lu D."/>
            <person name="Skrede I."/>
            <person name="Drula E."/>
            <person name="Henrissat B."/>
            <person name="Morin E."/>
            <person name="Kohler A."/>
            <person name="Barry K."/>
            <person name="LaButti K."/>
            <person name="Morin E."/>
            <person name="Salamov A."/>
            <person name="Lipzen A."/>
            <person name="Mereny Z."/>
            <person name="Hegedus B."/>
            <person name="Baldrian P."/>
            <person name="Stursova M."/>
            <person name="Weitz H."/>
            <person name="Taylor A."/>
            <person name="Grigoriev I.V."/>
            <person name="Nagy L.G."/>
            <person name="Martin F."/>
            <person name="Kauserud H."/>
        </authorList>
    </citation>
    <scope>NUCLEOTIDE SEQUENCE</scope>
    <source>
        <strain evidence="1">CBHHK067</strain>
    </source>
</reference>
<evidence type="ECO:0000313" key="1">
    <source>
        <dbReference type="EMBL" id="KAJ7637504.1"/>
    </source>
</evidence>
<dbReference type="EMBL" id="JARKIE010000454">
    <property type="protein sequence ID" value="KAJ7637504.1"/>
    <property type="molecule type" value="Genomic_DNA"/>
</dbReference>
<keyword evidence="2" id="KW-1185">Reference proteome</keyword>
<sequence length="316" mass="34354">METTSLPTLFAVLTLRFRTGNEHFNYDSTILGVVFEGGPPKNLCLNKLVAMLRNNVFNREVGCIEEASVDIRRDRNLTRMSDIDLLKNLDVRQYQDARISVRSGCCVVFELLDTLGPGPARFCIVPPVPEAERALHHNQLSIQMGCSLRIFAASSVDGCRTPTGGRGERRVEEAGDETIEPVVTTTRTRTQEDPFAEIFASSAAALSVMTDTPEMQLQLVSSRHARDPGGARGRHHAVGAVAADHQPVGKSSHAAASKFWSTSSMKTIRSKRGSWCTASAASSSRKGLLDPLSAALITPGGEAETKMEMIQILLVF</sequence>
<dbReference type="Proteomes" id="UP001221757">
    <property type="component" value="Unassembled WGS sequence"/>
</dbReference>
<comment type="caution">
    <text evidence="1">The sequence shown here is derived from an EMBL/GenBank/DDBJ whole genome shotgun (WGS) entry which is preliminary data.</text>
</comment>
<dbReference type="AlphaFoldDB" id="A0AAD7FTS1"/>
<accession>A0AAD7FTS1</accession>
<gene>
    <name evidence="1" type="ORF">B0H17DRAFT_1217023</name>
</gene>
<name>A0AAD7FTS1_MYCRO</name>